<dbReference type="Gene3D" id="2.40.10.10">
    <property type="entry name" value="Trypsin-like serine proteases"/>
    <property type="match status" value="2"/>
</dbReference>
<dbReference type="InterPro" id="IPR001314">
    <property type="entry name" value="Peptidase_S1A"/>
</dbReference>
<dbReference type="InterPro" id="IPR041515">
    <property type="entry name" value="PPAF-2-like_Clip"/>
</dbReference>
<comment type="subcellular location">
    <subcellularLocation>
        <location evidence="1">Secreted</location>
    </subcellularLocation>
</comment>
<dbReference type="Proteomes" id="UP001153712">
    <property type="component" value="Chromosome 1"/>
</dbReference>
<reference evidence="9" key="1">
    <citation type="submission" date="2022-01" db="EMBL/GenBank/DDBJ databases">
        <authorList>
            <person name="King R."/>
        </authorList>
    </citation>
    <scope>NUCLEOTIDE SEQUENCE</scope>
</reference>
<dbReference type="OrthoDB" id="6261922at2759"/>
<keyword evidence="2" id="KW-0964">Secreted</keyword>
<dbReference type="InterPro" id="IPR018114">
    <property type="entry name" value="TRYPSIN_HIS"/>
</dbReference>
<organism evidence="9 10">
    <name type="scientific">Phyllotreta striolata</name>
    <name type="common">Striped flea beetle</name>
    <name type="synonym">Crioceris striolata</name>
    <dbReference type="NCBI Taxonomy" id="444603"/>
    <lineage>
        <taxon>Eukaryota</taxon>
        <taxon>Metazoa</taxon>
        <taxon>Ecdysozoa</taxon>
        <taxon>Arthropoda</taxon>
        <taxon>Hexapoda</taxon>
        <taxon>Insecta</taxon>
        <taxon>Pterygota</taxon>
        <taxon>Neoptera</taxon>
        <taxon>Endopterygota</taxon>
        <taxon>Coleoptera</taxon>
        <taxon>Polyphaga</taxon>
        <taxon>Cucujiformia</taxon>
        <taxon>Chrysomeloidea</taxon>
        <taxon>Chrysomelidae</taxon>
        <taxon>Galerucinae</taxon>
        <taxon>Alticini</taxon>
        <taxon>Phyllotreta</taxon>
    </lineage>
</organism>
<dbReference type="PROSITE" id="PS00134">
    <property type="entry name" value="TRYPSIN_HIS"/>
    <property type="match status" value="1"/>
</dbReference>
<evidence type="ECO:0000256" key="4">
    <source>
        <dbReference type="ARBA" id="ARBA00068096"/>
    </source>
</evidence>
<feature type="domain" description="Peptidase S1" evidence="8">
    <location>
        <begin position="198"/>
        <end position="450"/>
    </location>
</feature>
<evidence type="ECO:0000256" key="5">
    <source>
        <dbReference type="ARBA" id="ARBA00076468"/>
    </source>
</evidence>
<dbReference type="PANTHER" id="PTHR24258:SF129">
    <property type="entry name" value="LP15124P-RELATED"/>
    <property type="match status" value="1"/>
</dbReference>
<dbReference type="InterPro" id="IPR009003">
    <property type="entry name" value="Peptidase_S1_PA"/>
</dbReference>
<dbReference type="SUPFAM" id="SSF50494">
    <property type="entry name" value="Trypsin-like serine proteases"/>
    <property type="match status" value="1"/>
</dbReference>
<dbReference type="AlphaFoldDB" id="A0A9N9T9A8"/>
<feature type="signal peptide" evidence="7">
    <location>
        <begin position="1"/>
        <end position="17"/>
    </location>
</feature>
<keyword evidence="3" id="KW-1015">Disulfide bond</keyword>
<dbReference type="GO" id="GO:0006508">
    <property type="term" value="P:proteolysis"/>
    <property type="evidence" value="ECO:0007669"/>
    <property type="project" value="InterPro"/>
</dbReference>
<protein>
    <recommendedName>
        <fullName evidence="4">Phenoloxidase-activating factor 2</fullName>
    </recommendedName>
    <alternativeName>
        <fullName evidence="5">Prophenoloxidase-activating factor II</fullName>
    </alternativeName>
</protein>
<dbReference type="PRINTS" id="PR00722">
    <property type="entry name" value="CHYMOTRYPSIN"/>
</dbReference>
<evidence type="ECO:0000313" key="9">
    <source>
        <dbReference type="EMBL" id="CAG9853718.1"/>
    </source>
</evidence>
<dbReference type="Pfam" id="PF18322">
    <property type="entry name" value="CLIP_1"/>
    <property type="match status" value="1"/>
</dbReference>
<evidence type="ECO:0000256" key="7">
    <source>
        <dbReference type="SAM" id="SignalP"/>
    </source>
</evidence>
<dbReference type="PANTHER" id="PTHR24258">
    <property type="entry name" value="SERINE PROTEASE-RELATED"/>
    <property type="match status" value="1"/>
</dbReference>
<dbReference type="InterPro" id="IPR043504">
    <property type="entry name" value="Peptidase_S1_PA_chymotrypsin"/>
</dbReference>
<dbReference type="PROSITE" id="PS50240">
    <property type="entry name" value="TRYPSIN_DOM"/>
    <property type="match status" value="1"/>
</dbReference>
<evidence type="ECO:0000259" key="8">
    <source>
        <dbReference type="PROSITE" id="PS50240"/>
    </source>
</evidence>
<dbReference type="CDD" id="cd00190">
    <property type="entry name" value="Tryp_SPc"/>
    <property type="match status" value="1"/>
</dbReference>
<evidence type="ECO:0000256" key="2">
    <source>
        <dbReference type="ARBA" id="ARBA00022525"/>
    </source>
</evidence>
<keyword evidence="10" id="KW-1185">Reference proteome</keyword>
<evidence type="ECO:0000256" key="1">
    <source>
        <dbReference type="ARBA" id="ARBA00004613"/>
    </source>
</evidence>
<dbReference type="Pfam" id="PF00089">
    <property type="entry name" value="Trypsin"/>
    <property type="match status" value="1"/>
</dbReference>
<evidence type="ECO:0000256" key="3">
    <source>
        <dbReference type="ARBA" id="ARBA00023157"/>
    </source>
</evidence>
<dbReference type="GO" id="GO:0005576">
    <property type="term" value="C:extracellular region"/>
    <property type="evidence" value="ECO:0007669"/>
    <property type="project" value="UniProtKB-SubCell"/>
</dbReference>
<accession>A0A9N9T9A8</accession>
<dbReference type="EMBL" id="OU900094">
    <property type="protein sequence ID" value="CAG9853718.1"/>
    <property type="molecule type" value="Genomic_DNA"/>
</dbReference>
<proteinExistence type="predicted"/>
<feature type="chain" id="PRO_5040242854" description="Phenoloxidase-activating factor 2" evidence="7">
    <location>
        <begin position="18"/>
        <end position="461"/>
    </location>
</feature>
<dbReference type="FunFam" id="2.40.10.10:FF:000038">
    <property type="entry name" value="Serine protease"/>
    <property type="match status" value="1"/>
</dbReference>
<dbReference type="GO" id="GO:0004252">
    <property type="term" value="F:serine-type endopeptidase activity"/>
    <property type="evidence" value="ECO:0007669"/>
    <property type="project" value="InterPro"/>
</dbReference>
<sequence>MKIAVIVSVALALCVRCQEEVDDETKKKIDELFPQGNTSNSNPTRTGADGGDFFSNMEEVNPVTLSSYGAAEKCGEGSTRGLRMCVNYHMCDGKTNTIIQSGVTDGFGIIDIRFGTNACPHFLEVCCRIPEGGLDPNLPLPDAGTTQPPTGPVGPVTFPDTIPSSEEPPVNTETPVIPISTKPSYCGIRNPNGIDFKITGAKDNEAEYGEFPWVVAIVNKNYRTLGLTNQLICGGSLITPNVVLTAAHCVSKSKNFDLAVRAGEWDTQTTRERIPYQEIGVREIRTHPNFNNGNLFNDFALLILQQSVVKADNVGTICLPRQGQRISSRNCFVSGWGKDQFGKSGQYQTILKKIELPTVDRSRCQRLLRGTRLGGQFILDKSFVCAGGEQGKDVCTGDGGSPLVCPDPDNPSRYMQAGIVAWGIGCGDENIPGVYGDVSQFRSWIDNEVSRLNIDNTAYTL</sequence>
<feature type="region of interest" description="Disordered" evidence="6">
    <location>
        <begin position="28"/>
        <end position="48"/>
    </location>
</feature>
<name>A0A9N9T9A8_PHYSR</name>
<keyword evidence="7" id="KW-0732">Signal</keyword>
<evidence type="ECO:0000313" key="10">
    <source>
        <dbReference type="Proteomes" id="UP001153712"/>
    </source>
</evidence>
<gene>
    <name evidence="9" type="ORF">PHYEVI_LOCUS190</name>
</gene>
<feature type="compositionally biased region" description="Polar residues" evidence="6">
    <location>
        <begin position="35"/>
        <end position="45"/>
    </location>
</feature>
<dbReference type="InterPro" id="IPR001254">
    <property type="entry name" value="Trypsin_dom"/>
</dbReference>
<dbReference type="SMART" id="SM00020">
    <property type="entry name" value="Tryp_SPc"/>
    <property type="match status" value="1"/>
</dbReference>
<evidence type="ECO:0000256" key="6">
    <source>
        <dbReference type="SAM" id="MobiDB-lite"/>
    </source>
</evidence>